<dbReference type="OrthoDB" id="9815944at2"/>
<dbReference type="PANTHER" id="PTHR43581:SF2">
    <property type="entry name" value="EXCINUCLEASE ATPASE SUBUNIT"/>
    <property type="match status" value="1"/>
</dbReference>
<dbReference type="Proteomes" id="UP000184498">
    <property type="component" value="Unassembled WGS sequence"/>
</dbReference>
<dbReference type="PANTHER" id="PTHR43581">
    <property type="entry name" value="ATP/GTP PHOSPHATASE"/>
    <property type="match status" value="1"/>
</dbReference>
<dbReference type="EMBL" id="FRAM01000001">
    <property type="protein sequence ID" value="SHJ93759.1"/>
    <property type="molecule type" value="Genomic_DNA"/>
</dbReference>
<dbReference type="InterPro" id="IPR041685">
    <property type="entry name" value="AAA_GajA/Old/RecF-like"/>
</dbReference>
<keyword evidence="3" id="KW-1185">Reference proteome</keyword>
<dbReference type="STRING" id="216903.SAMN05444371_0359"/>
<protein>
    <submittedName>
        <fullName evidence="2">AAA ATPase domain-containing protein</fullName>
    </submittedName>
</protein>
<accession>A0A1M6NDS2</accession>
<dbReference type="InterPro" id="IPR027417">
    <property type="entry name" value="P-loop_NTPase"/>
</dbReference>
<gene>
    <name evidence="2" type="ORF">SAMN05444371_0359</name>
</gene>
<dbReference type="SUPFAM" id="SSF52540">
    <property type="entry name" value="P-loop containing nucleoside triphosphate hydrolases"/>
    <property type="match status" value="1"/>
</dbReference>
<name>A0A1M6NDS2_9FLAO</name>
<dbReference type="Pfam" id="PF13175">
    <property type="entry name" value="AAA_15"/>
    <property type="match status" value="1"/>
</dbReference>
<dbReference type="InterPro" id="IPR051396">
    <property type="entry name" value="Bact_Antivir_Def_Nuclease"/>
</dbReference>
<feature type="domain" description="Endonuclease GajA/Old nuclease/RecF-like AAA" evidence="1">
    <location>
        <begin position="6"/>
        <end position="437"/>
    </location>
</feature>
<evidence type="ECO:0000313" key="3">
    <source>
        <dbReference type="Proteomes" id="UP000184498"/>
    </source>
</evidence>
<organism evidence="2 3">
    <name type="scientific">Epilithonimonas mollis</name>
    <dbReference type="NCBI Taxonomy" id="216903"/>
    <lineage>
        <taxon>Bacteria</taxon>
        <taxon>Pseudomonadati</taxon>
        <taxon>Bacteroidota</taxon>
        <taxon>Flavobacteriia</taxon>
        <taxon>Flavobacteriales</taxon>
        <taxon>Weeksellaceae</taxon>
        <taxon>Chryseobacterium group</taxon>
        <taxon>Epilithonimonas</taxon>
    </lineage>
</organism>
<dbReference type="Gene3D" id="3.40.50.300">
    <property type="entry name" value="P-loop containing nucleotide triphosphate hydrolases"/>
    <property type="match status" value="1"/>
</dbReference>
<sequence>MRNSNLKSFTIKGLFGDRTVVIPFKDDVKILIGENGLGKTTVLSMLYYTLTSKLFKLKDFDFKSLELSFTDGQKITIDKDKLLSSDEDLEMNLPPQLINSLSRSLDTREIIEISELLSRGVHPHMILDRIEMQRYSSDIFRRYPTRMVLSALKVICGFGEGNEKIRKAKETLQKELLETEILYFPTFRRIEEDLINLGLDDEKNKINQGDVRLIQFGMKDVRERFDELKKEINTLSSKGLSQISSEILSQLVKGVPNINSSALQNISKKDIDIILARVGEAISKDDKEKITSIVSAKKLKDIDDKYLVYFLQKLITIYEKQREIDNAIESFISICNKYLKYSEKEIQYEASEVEFYLISRGGKKVLLTQLLSKLSSGEKQIISLFSRIYLSDSKSFIVLFDEPELSLSIFWQKLLLPDIVASNKCKFLLSVTHSPFIFENGLEKYAIGLNQYIKY</sequence>
<dbReference type="AlphaFoldDB" id="A0A1M6NDS2"/>
<dbReference type="RefSeq" id="WP_072996140.1">
    <property type="nucleotide sequence ID" value="NZ_FRAM01000001.1"/>
</dbReference>
<proteinExistence type="predicted"/>
<evidence type="ECO:0000259" key="1">
    <source>
        <dbReference type="Pfam" id="PF13175"/>
    </source>
</evidence>
<evidence type="ECO:0000313" key="2">
    <source>
        <dbReference type="EMBL" id="SHJ93759.1"/>
    </source>
</evidence>
<reference evidence="3" key="1">
    <citation type="submission" date="2016-11" db="EMBL/GenBank/DDBJ databases">
        <authorList>
            <person name="Varghese N."/>
            <person name="Submissions S."/>
        </authorList>
    </citation>
    <scope>NUCLEOTIDE SEQUENCE [LARGE SCALE GENOMIC DNA]</scope>
    <source>
        <strain evidence="3">DSM 18016</strain>
    </source>
</reference>